<name>A0A0C3CSP6_OIDMZ</name>
<dbReference type="Proteomes" id="UP000054321">
    <property type="component" value="Unassembled WGS sequence"/>
</dbReference>
<proteinExistence type="predicted"/>
<evidence type="ECO:0000256" key="1">
    <source>
        <dbReference type="SAM" id="MobiDB-lite"/>
    </source>
</evidence>
<feature type="region of interest" description="Disordered" evidence="1">
    <location>
        <begin position="68"/>
        <end position="100"/>
    </location>
</feature>
<evidence type="ECO:0000313" key="3">
    <source>
        <dbReference type="Proteomes" id="UP000054321"/>
    </source>
</evidence>
<dbReference type="EMBL" id="KN832909">
    <property type="protein sequence ID" value="KIM92692.1"/>
    <property type="molecule type" value="Genomic_DNA"/>
</dbReference>
<dbReference type="InParanoid" id="A0A0C3CSP6"/>
<dbReference type="SUPFAM" id="SSF54373">
    <property type="entry name" value="FAD-linked reductases, C-terminal domain"/>
    <property type="match status" value="1"/>
</dbReference>
<dbReference type="HOGENOM" id="CLU_2306881_0_0_1"/>
<reference evidence="3" key="2">
    <citation type="submission" date="2015-01" db="EMBL/GenBank/DDBJ databases">
        <title>Evolutionary Origins and Diversification of the Mycorrhizal Mutualists.</title>
        <authorList>
            <consortium name="DOE Joint Genome Institute"/>
            <consortium name="Mycorrhizal Genomics Consortium"/>
            <person name="Kohler A."/>
            <person name="Kuo A."/>
            <person name="Nagy L.G."/>
            <person name="Floudas D."/>
            <person name="Copeland A."/>
            <person name="Barry K.W."/>
            <person name="Cichocki N."/>
            <person name="Veneault-Fourrey C."/>
            <person name="LaButti K."/>
            <person name="Lindquist E.A."/>
            <person name="Lipzen A."/>
            <person name="Lundell T."/>
            <person name="Morin E."/>
            <person name="Murat C."/>
            <person name="Riley R."/>
            <person name="Ohm R."/>
            <person name="Sun H."/>
            <person name="Tunlid A."/>
            <person name="Henrissat B."/>
            <person name="Grigoriev I.V."/>
            <person name="Hibbett D.S."/>
            <person name="Martin F."/>
        </authorList>
    </citation>
    <scope>NUCLEOTIDE SEQUENCE [LARGE SCALE GENOMIC DNA]</scope>
    <source>
        <strain evidence="3">Zn</strain>
    </source>
</reference>
<reference evidence="2 3" key="1">
    <citation type="submission" date="2014-04" db="EMBL/GenBank/DDBJ databases">
        <authorList>
            <consortium name="DOE Joint Genome Institute"/>
            <person name="Kuo A."/>
            <person name="Martino E."/>
            <person name="Perotto S."/>
            <person name="Kohler A."/>
            <person name="Nagy L.G."/>
            <person name="Floudas D."/>
            <person name="Copeland A."/>
            <person name="Barry K.W."/>
            <person name="Cichocki N."/>
            <person name="Veneault-Fourrey C."/>
            <person name="LaButti K."/>
            <person name="Lindquist E.A."/>
            <person name="Lipzen A."/>
            <person name="Lundell T."/>
            <person name="Morin E."/>
            <person name="Murat C."/>
            <person name="Sun H."/>
            <person name="Tunlid A."/>
            <person name="Henrissat B."/>
            <person name="Grigoriev I.V."/>
            <person name="Hibbett D.S."/>
            <person name="Martin F."/>
            <person name="Nordberg H.P."/>
            <person name="Cantor M.N."/>
            <person name="Hua S.X."/>
        </authorList>
    </citation>
    <scope>NUCLEOTIDE SEQUENCE [LARGE SCALE GENOMIC DNA]</scope>
    <source>
        <strain evidence="2 3">Zn</strain>
    </source>
</reference>
<feature type="compositionally biased region" description="Basic and acidic residues" evidence="1">
    <location>
        <begin position="89"/>
        <end position="100"/>
    </location>
</feature>
<organism evidence="2 3">
    <name type="scientific">Oidiodendron maius (strain Zn)</name>
    <dbReference type="NCBI Taxonomy" id="913774"/>
    <lineage>
        <taxon>Eukaryota</taxon>
        <taxon>Fungi</taxon>
        <taxon>Dikarya</taxon>
        <taxon>Ascomycota</taxon>
        <taxon>Pezizomycotina</taxon>
        <taxon>Leotiomycetes</taxon>
        <taxon>Leotiomycetes incertae sedis</taxon>
        <taxon>Myxotrichaceae</taxon>
        <taxon>Oidiodendron</taxon>
    </lineage>
</organism>
<dbReference type="AlphaFoldDB" id="A0A0C3CSP6"/>
<evidence type="ECO:0000313" key="2">
    <source>
        <dbReference type="EMBL" id="KIM92692.1"/>
    </source>
</evidence>
<accession>A0A0C3CSP6</accession>
<gene>
    <name evidence="2" type="ORF">OIDMADRAFT_185064</name>
</gene>
<protein>
    <submittedName>
        <fullName evidence="2">Uncharacterized protein</fullName>
    </submittedName>
</protein>
<sequence>MVIAVIDDLPDDVHSAKGNVDEMYRRFRDWNPTLRSLLRMIKETSIWTLQNISRWNRGHTRAANSNSLEMPAMLCSQGPRGSSGSGGWRSDRRALRESRE</sequence>
<keyword evidence="3" id="KW-1185">Reference proteome</keyword>
<dbReference type="Gene3D" id="3.30.9.30">
    <property type="match status" value="1"/>
</dbReference>